<accession>H9UL67</accession>
<dbReference type="HOGENOM" id="CLU_058050_4_0_12"/>
<dbReference type="Pfam" id="PF00941">
    <property type="entry name" value="FAD_binding_5"/>
    <property type="match status" value="1"/>
</dbReference>
<dbReference type="PROSITE" id="PS51387">
    <property type="entry name" value="FAD_PCMH"/>
    <property type="match status" value="1"/>
</dbReference>
<evidence type="ECO:0000313" key="3">
    <source>
        <dbReference type="EMBL" id="AFG38260.1"/>
    </source>
</evidence>
<keyword evidence="4" id="KW-1185">Reference proteome</keyword>
<dbReference type="GO" id="GO:0016491">
    <property type="term" value="F:oxidoreductase activity"/>
    <property type="evidence" value="ECO:0007669"/>
    <property type="project" value="InterPro"/>
</dbReference>
<name>H9UL67_SPIAZ</name>
<dbReference type="PANTHER" id="PTHR42659">
    <property type="entry name" value="XANTHINE DEHYDROGENASE SUBUNIT C-RELATED"/>
    <property type="match status" value="1"/>
</dbReference>
<dbReference type="GO" id="GO:0071949">
    <property type="term" value="F:FAD binding"/>
    <property type="evidence" value="ECO:0007669"/>
    <property type="project" value="InterPro"/>
</dbReference>
<organism evidence="3 4">
    <name type="scientific">Spirochaeta africana (strain ATCC 700263 / DSM 8902 / Z-7692)</name>
    <dbReference type="NCBI Taxonomy" id="889378"/>
    <lineage>
        <taxon>Bacteria</taxon>
        <taxon>Pseudomonadati</taxon>
        <taxon>Spirochaetota</taxon>
        <taxon>Spirochaetia</taxon>
        <taxon>Spirochaetales</taxon>
        <taxon>Spirochaetaceae</taxon>
        <taxon>Spirochaeta</taxon>
    </lineage>
</organism>
<dbReference type="Gene3D" id="3.30.465.10">
    <property type="match status" value="1"/>
</dbReference>
<dbReference type="KEGG" id="sfc:Spiaf_2224"/>
<evidence type="ECO:0000256" key="1">
    <source>
        <dbReference type="SAM" id="MobiDB-lite"/>
    </source>
</evidence>
<reference evidence="4" key="1">
    <citation type="journal article" date="2013" name="Stand. Genomic Sci.">
        <title>Complete genome sequence of the halophilic bacterium Spirochaeta africana type strain (Z-7692(T)) from the alkaline Lake Magadi in the East African Rift.</title>
        <authorList>
            <person name="Liolos K."/>
            <person name="Abt B."/>
            <person name="Scheuner C."/>
            <person name="Teshima H."/>
            <person name="Held B."/>
            <person name="Lapidus A."/>
            <person name="Nolan M."/>
            <person name="Lucas S."/>
            <person name="Deshpande S."/>
            <person name="Cheng J.F."/>
            <person name="Tapia R."/>
            <person name="Goodwin L.A."/>
            <person name="Pitluck S."/>
            <person name="Pagani I."/>
            <person name="Ivanova N."/>
            <person name="Mavromatis K."/>
            <person name="Mikhailova N."/>
            <person name="Huntemann M."/>
            <person name="Pati A."/>
            <person name="Chen A."/>
            <person name="Palaniappan K."/>
            <person name="Land M."/>
            <person name="Rohde M."/>
            <person name="Tindall B.J."/>
            <person name="Detter J.C."/>
            <person name="Goker M."/>
            <person name="Bristow J."/>
            <person name="Eisen J.A."/>
            <person name="Markowitz V."/>
            <person name="Hugenholtz P."/>
            <person name="Woyke T."/>
            <person name="Klenk H.P."/>
            <person name="Kyrpides N.C."/>
        </authorList>
    </citation>
    <scope>NUCLEOTIDE SEQUENCE</scope>
    <source>
        <strain evidence="4">ATCC 700263 / DSM 8902 / Z-7692</strain>
    </source>
</reference>
<feature type="compositionally biased region" description="Pro residues" evidence="1">
    <location>
        <begin position="40"/>
        <end position="52"/>
    </location>
</feature>
<evidence type="ECO:0000313" key="4">
    <source>
        <dbReference type="Proteomes" id="UP000007383"/>
    </source>
</evidence>
<gene>
    <name evidence="3" type="ordered locus">Spiaf_2224</name>
</gene>
<evidence type="ECO:0000259" key="2">
    <source>
        <dbReference type="PROSITE" id="PS51387"/>
    </source>
</evidence>
<sequence length="281" mass="31776">MNKISHPPARPFTLQEALQLLRRDPDSIILAGSTHRLSSSPPPESQRLPPPPILSLDRIEELRRVSRTDRYLEFGSGVSLQRILQLGLQILPDPLRTCLESVGTPGLRRLATIGGNVMIPESTIGLGLVLATLDGTLELRRVGSSRRLPVARLYSQNRSLDEGELLTRIRIPNNFPTHAVYKRFGSPYDHTTHPLGVCGIATLEKNSVERFVFITGDINQPLVRNRELEADIVGQRVPFTAKEFQVFQERWHQTLLTHNLSAIQIERSIRMFVYFLTELRP</sequence>
<dbReference type="InterPro" id="IPR016166">
    <property type="entry name" value="FAD-bd_PCMH"/>
</dbReference>
<dbReference type="RefSeq" id="WP_014456243.1">
    <property type="nucleotide sequence ID" value="NC_017098.1"/>
</dbReference>
<feature type="domain" description="FAD-binding PCMH-type" evidence="2">
    <location>
        <begin position="1"/>
        <end position="176"/>
    </location>
</feature>
<dbReference type="eggNOG" id="COG1319">
    <property type="taxonomic scope" value="Bacteria"/>
</dbReference>
<dbReference type="InterPro" id="IPR002346">
    <property type="entry name" value="Mopterin_DH_FAD-bd"/>
</dbReference>
<feature type="region of interest" description="Disordered" evidence="1">
    <location>
        <begin position="33"/>
        <end position="52"/>
    </location>
</feature>
<dbReference type="SUPFAM" id="SSF56176">
    <property type="entry name" value="FAD-binding/transporter-associated domain-like"/>
    <property type="match status" value="1"/>
</dbReference>
<dbReference type="STRING" id="889378.Spiaf_2224"/>
<proteinExistence type="predicted"/>
<dbReference type="EMBL" id="CP003282">
    <property type="protein sequence ID" value="AFG38260.1"/>
    <property type="molecule type" value="Genomic_DNA"/>
</dbReference>
<dbReference type="InterPro" id="IPR036318">
    <property type="entry name" value="FAD-bd_PCMH-like_sf"/>
</dbReference>
<dbReference type="PANTHER" id="PTHR42659:SF9">
    <property type="entry name" value="XANTHINE DEHYDROGENASE FAD-BINDING SUBUNIT XDHB-RELATED"/>
    <property type="match status" value="1"/>
</dbReference>
<dbReference type="PATRIC" id="fig|889378.3.peg.2201"/>
<dbReference type="Proteomes" id="UP000007383">
    <property type="component" value="Chromosome"/>
</dbReference>
<protein>
    <submittedName>
        <fullName evidence="3">Aerobic-type carbon monoxide dehydrogenase, middle subunit CoxM/CutM-like protein</fullName>
    </submittedName>
</protein>
<dbReference type="InterPro" id="IPR051312">
    <property type="entry name" value="Diverse_Substr_Oxidored"/>
</dbReference>
<dbReference type="AlphaFoldDB" id="H9UL67"/>
<dbReference type="InterPro" id="IPR016169">
    <property type="entry name" value="FAD-bd_PCMH_sub2"/>
</dbReference>